<organism evidence="1 2">
    <name type="scientific">Actinophytocola oryzae</name>
    <dbReference type="NCBI Taxonomy" id="502181"/>
    <lineage>
        <taxon>Bacteria</taxon>
        <taxon>Bacillati</taxon>
        <taxon>Actinomycetota</taxon>
        <taxon>Actinomycetes</taxon>
        <taxon>Pseudonocardiales</taxon>
        <taxon>Pseudonocardiaceae</taxon>
    </lineage>
</organism>
<reference evidence="1 2" key="1">
    <citation type="submission" date="2019-03" db="EMBL/GenBank/DDBJ databases">
        <title>Genomic Encyclopedia of Archaeal and Bacterial Type Strains, Phase II (KMG-II): from individual species to whole genera.</title>
        <authorList>
            <person name="Goeker M."/>
        </authorList>
    </citation>
    <scope>NUCLEOTIDE SEQUENCE [LARGE SCALE GENOMIC DNA]</scope>
    <source>
        <strain evidence="1 2">DSM 45499</strain>
    </source>
</reference>
<comment type="caution">
    <text evidence="1">The sequence shown here is derived from an EMBL/GenBank/DDBJ whole genome shotgun (WGS) entry which is preliminary data.</text>
</comment>
<evidence type="ECO:0000313" key="1">
    <source>
        <dbReference type="EMBL" id="TDV41836.1"/>
    </source>
</evidence>
<proteinExistence type="predicted"/>
<dbReference type="EMBL" id="SOCP01000019">
    <property type="protein sequence ID" value="TDV41836.1"/>
    <property type="molecule type" value="Genomic_DNA"/>
</dbReference>
<name>A0A4R7V305_9PSEU</name>
<keyword evidence="2" id="KW-1185">Reference proteome</keyword>
<dbReference type="Proteomes" id="UP000294927">
    <property type="component" value="Unassembled WGS sequence"/>
</dbReference>
<evidence type="ECO:0000313" key="2">
    <source>
        <dbReference type="Proteomes" id="UP000294927"/>
    </source>
</evidence>
<protein>
    <submittedName>
        <fullName evidence="1">Uncharacterized protein</fullName>
    </submittedName>
</protein>
<dbReference type="AlphaFoldDB" id="A0A4R7V305"/>
<accession>A0A4R7V305</accession>
<gene>
    <name evidence="1" type="ORF">CLV71_119158</name>
</gene>
<sequence>MYRVTTDVPPARTVCHGCRQTTQFRADSGEVRPMIIPGSGMVIREKSPGVLVEESCPVCGESDDPGWVPGFVPPA</sequence>